<accession>A0A6A6DGZ5</accession>
<protein>
    <recommendedName>
        <fullName evidence="1">NACHT-NTPase and P-loop NTPases N-terminal domain-containing protein</fullName>
    </recommendedName>
</protein>
<reference evidence="2" key="1">
    <citation type="journal article" date="2020" name="Stud. Mycol.">
        <title>101 Dothideomycetes genomes: a test case for predicting lifestyles and emergence of pathogens.</title>
        <authorList>
            <person name="Haridas S."/>
            <person name="Albert R."/>
            <person name="Binder M."/>
            <person name="Bloem J."/>
            <person name="Labutti K."/>
            <person name="Salamov A."/>
            <person name="Andreopoulos B."/>
            <person name="Baker S."/>
            <person name="Barry K."/>
            <person name="Bills G."/>
            <person name="Bluhm B."/>
            <person name="Cannon C."/>
            <person name="Castanera R."/>
            <person name="Culley D."/>
            <person name="Daum C."/>
            <person name="Ezra D."/>
            <person name="Gonzalez J."/>
            <person name="Henrissat B."/>
            <person name="Kuo A."/>
            <person name="Liang C."/>
            <person name="Lipzen A."/>
            <person name="Lutzoni F."/>
            <person name="Magnuson J."/>
            <person name="Mondo S."/>
            <person name="Nolan M."/>
            <person name="Ohm R."/>
            <person name="Pangilinan J."/>
            <person name="Park H.-J."/>
            <person name="Ramirez L."/>
            <person name="Alfaro M."/>
            <person name="Sun H."/>
            <person name="Tritt A."/>
            <person name="Yoshinaga Y."/>
            <person name="Zwiers L.-H."/>
            <person name="Turgeon B."/>
            <person name="Goodwin S."/>
            <person name="Spatafora J."/>
            <person name="Crous P."/>
            <person name="Grigoriev I."/>
        </authorList>
    </citation>
    <scope>NUCLEOTIDE SEQUENCE</scope>
    <source>
        <strain evidence="2">CBS 207.26</strain>
    </source>
</reference>
<evidence type="ECO:0000313" key="3">
    <source>
        <dbReference type="Proteomes" id="UP000800200"/>
    </source>
</evidence>
<dbReference type="Proteomes" id="UP000800200">
    <property type="component" value="Unassembled WGS sequence"/>
</dbReference>
<dbReference type="Gene3D" id="3.40.50.300">
    <property type="entry name" value="P-loop containing nucleotide triphosphate hydrolases"/>
    <property type="match status" value="1"/>
</dbReference>
<evidence type="ECO:0000259" key="1">
    <source>
        <dbReference type="Pfam" id="PF17107"/>
    </source>
</evidence>
<dbReference type="AlphaFoldDB" id="A0A6A6DGZ5"/>
<name>A0A6A6DGZ5_9PEZI</name>
<gene>
    <name evidence="2" type="ORF">K469DRAFT_755412</name>
</gene>
<organism evidence="2 3">
    <name type="scientific">Zopfia rhizophila CBS 207.26</name>
    <dbReference type="NCBI Taxonomy" id="1314779"/>
    <lineage>
        <taxon>Eukaryota</taxon>
        <taxon>Fungi</taxon>
        <taxon>Dikarya</taxon>
        <taxon>Ascomycota</taxon>
        <taxon>Pezizomycotina</taxon>
        <taxon>Dothideomycetes</taxon>
        <taxon>Dothideomycetes incertae sedis</taxon>
        <taxon>Zopfiaceae</taxon>
        <taxon>Zopfia</taxon>
    </lineage>
</organism>
<sequence length="408" mass="45367">MAEAVAVVGVVASIVQLVDFGSKVLHRLNHFQSSLGDVPKIFEHVKAELPILLETLSRTKDAVEKGSIKQETKNALLLVVNQCQTQITVLDDLISRSLPQEGDSWRKKTSKAVLSLGQDAKVAKITTILRTHIQSRKRYEYPVADKMEKDRKLSLTVLDPLPARPTPSSTVPFRRDPDFVHREILSEVQCRCLQPASRVALVGLGRVGKSQLAIEYSSQVKESSSDTWVFWLHASSAARFEEGYRKIAERAKIAGRDNLEADILRLVNSWLSDEANGRWFMIVDNADDASAFSHSADESKISDNSNMAASTDALSEFLPQSQIGFILVTSRSRDVAFQITGDTRDIIMVNPMDEGLAMDILRKKLQGNFNEDDAKSVLRALDYMPLAITQAAAFINQRSPHITLSKYS</sequence>
<dbReference type="InterPro" id="IPR031352">
    <property type="entry name" value="SesA"/>
</dbReference>
<feature type="domain" description="NACHT-NTPase and P-loop NTPases N-terminal" evidence="1">
    <location>
        <begin position="11"/>
        <end position="132"/>
    </location>
</feature>
<dbReference type="PANTHER" id="PTHR35205:SF1">
    <property type="entry name" value="ZU5 DOMAIN-CONTAINING PROTEIN"/>
    <property type="match status" value="1"/>
</dbReference>
<dbReference type="EMBL" id="ML994699">
    <property type="protein sequence ID" value="KAF2176856.1"/>
    <property type="molecule type" value="Genomic_DNA"/>
</dbReference>
<proteinExistence type="predicted"/>
<dbReference type="InterPro" id="IPR027417">
    <property type="entry name" value="P-loop_NTPase"/>
</dbReference>
<dbReference type="SUPFAM" id="SSF52540">
    <property type="entry name" value="P-loop containing nucleoside triphosphate hydrolases"/>
    <property type="match status" value="1"/>
</dbReference>
<dbReference type="OrthoDB" id="1658288at2759"/>
<dbReference type="Pfam" id="PF17107">
    <property type="entry name" value="SesA"/>
    <property type="match status" value="1"/>
</dbReference>
<keyword evidence="3" id="KW-1185">Reference proteome</keyword>
<evidence type="ECO:0000313" key="2">
    <source>
        <dbReference type="EMBL" id="KAF2176856.1"/>
    </source>
</evidence>
<dbReference type="PANTHER" id="PTHR35205">
    <property type="entry name" value="NB-ARC AND TPR DOMAIN PROTEIN"/>
    <property type="match status" value="1"/>
</dbReference>